<accession>A0ABP7IVP7</accession>
<evidence type="ECO:0000313" key="1">
    <source>
        <dbReference type="EMBL" id="GAA3827478.1"/>
    </source>
</evidence>
<dbReference type="Gene3D" id="3.90.180.10">
    <property type="entry name" value="Medium-chain alcohol dehydrogenases, catalytic domain"/>
    <property type="match status" value="1"/>
</dbReference>
<keyword evidence="2" id="KW-1185">Reference proteome</keyword>
<dbReference type="Proteomes" id="UP001501624">
    <property type="component" value="Unassembled WGS sequence"/>
</dbReference>
<name>A0ABP7IVP7_9PSEU</name>
<gene>
    <name evidence="1" type="ORF">GCM10022380_52590</name>
</gene>
<dbReference type="InterPro" id="IPR036291">
    <property type="entry name" value="NAD(P)-bd_dom_sf"/>
</dbReference>
<dbReference type="SUPFAM" id="SSF51735">
    <property type="entry name" value="NAD(P)-binding Rossmann-fold domains"/>
    <property type="match status" value="1"/>
</dbReference>
<dbReference type="EMBL" id="BAABCM010000007">
    <property type="protein sequence ID" value="GAA3827478.1"/>
    <property type="molecule type" value="Genomic_DNA"/>
</dbReference>
<organism evidence="1 2">
    <name type="scientific">Amycolatopsis tucumanensis</name>
    <dbReference type="NCBI Taxonomy" id="401106"/>
    <lineage>
        <taxon>Bacteria</taxon>
        <taxon>Bacillati</taxon>
        <taxon>Actinomycetota</taxon>
        <taxon>Actinomycetes</taxon>
        <taxon>Pseudonocardiales</taxon>
        <taxon>Pseudonocardiaceae</taxon>
        <taxon>Amycolatopsis</taxon>
    </lineage>
</organism>
<reference evidence="2" key="1">
    <citation type="journal article" date="2019" name="Int. J. Syst. Evol. Microbiol.">
        <title>The Global Catalogue of Microorganisms (GCM) 10K type strain sequencing project: providing services to taxonomists for standard genome sequencing and annotation.</title>
        <authorList>
            <consortium name="The Broad Institute Genomics Platform"/>
            <consortium name="The Broad Institute Genome Sequencing Center for Infectious Disease"/>
            <person name="Wu L."/>
            <person name="Ma J."/>
        </authorList>
    </citation>
    <scope>NUCLEOTIDE SEQUENCE [LARGE SCALE GENOMIC DNA]</scope>
    <source>
        <strain evidence="2">JCM 17017</strain>
    </source>
</reference>
<sequence>MIGAGRAHNREAALDLGPDVFVDLEDDRQEDIGEVDVVLDVFGKEIGARSAGLVRAGGTLVTITALPEFEPRYGRSVFFVVEPDRARLAQLVGLVREDSLRVLIRSRDSPAEVPQAVSAGRQVGGRPIVMVDEP</sequence>
<protein>
    <recommendedName>
        <fullName evidence="3">Zinc-binding dehydrogenase</fullName>
    </recommendedName>
</protein>
<comment type="caution">
    <text evidence="1">The sequence shown here is derived from an EMBL/GenBank/DDBJ whole genome shotgun (WGS) entry which is preliminary data.</text>
</comment>
<dbReference type="RefSeq" id="WP_237337075.1">
    <property type="nucleotide sequence ID" value="NZ_BAABCM010000007.1"/>
</dbReference>
<dbReference type="Pfam" id="PF13602">
    <property type="entry name" value="ADH_zinc_N_2"/>
    <property type="match status" value="1"/>
</dbReference>
<proteinExistence type="predicted"/>
<evidence type="ECO:0008006" key="3">
    <source>
        <dbReference type="Google" id="ProtNLM"/>
    </source>
</evidence>
<dbReference type="Gene3D" id="3.40.50.720">
    <property type="entry name" value="NAD(P)-binding Rossmann-like Domain"/>
    <property type="match status" value="1"/>
</dbReference>
<evidence type="ECO:0000313" key="2">
    <source>
        <dbReference type="Proteomes" id="UP001501624"/>
    </source>
</evidence>